<feature type="signal peptide" evidence="1">
    <location>
        <begin position="1"/>
        <end position="22"/>
    </location>
</feature>
<sequence length="382" mass="42987">MVRYSLLLSGLLILAACSSTHLDDSPTENKVSKIASNNPNPKQNTLSYIRAYLLTGNVKKAEALFNSIENIEESAQASLLEAELNAAKGDSIEAQRAFLAALNNKQFDLQLNKQFVSENLLDYFCAEHKWPALEGYGEALLKNLSTASASHTELSPSPSNTKPFHNQAISQIGLCFFDQQHWQQASYWLDKLDIKQLNDPSVYLALARLHIIKQQFSAAAELMKSYETSKVKVDAKTLWDAIEVYIALNQAAQVNKYGEHLYSLFPNNEYTRKYIIFSRRQQRRALALQQSEPDQPSSKTVKQPIDIESNPLPLTVAKQASNSSLHTVPEPSDSTQYHVMKKGQTLYRLSKTYAVLIGDLLRWNPNLRVDDIPLGTRIRVSE</sequence>
<organism evidence="3 4">
    <name type="scientific">Paraglaciecola aquimarina</name>
    <dbReference type="NCBI Taxonomy" id="1235557"/>
    <lineage>
        <taxon>Bacteria</taxon>
        <taxon>Pseudomonadati</taxon>
        <taxon>Pseudomonadota</taxon>
        <taxon>Gammaproteobacteria</taxon>
        <taxon>Alteromonadales</taxon>
        <taxon>Alteromonadaceae</taxon>
        <taxon>Paraglaciecola</taxon>
    </lineage>
</organism>
<dbReference type="PROSITE" id="PS51782">
    <property type="entry name" value="LYSM"/>
    <property type="match status" value="1"/>
</dbReference>
<dbReference type="PROSITE" id="PS51257">
    <property type="entry name" value="PROKAR_LIPOPROTEIN"/>
    <property type="match status" value="1"/>
</dbReference>
<evidence type="ECO:0000313" key="3">
    <source>
        <dbReference type="EMBL" id="MDU0354642.1"/>
    </source>
</evidence>
<feature type="domain" description="LysM" evidence="2">
    <location>
        <begin position="336"/>
        <end position="380"/>
    </location>
</feature>
<keyword evidence="4" id="KW-1185">Reference proteome</keyword>
<dbReference type="CDD" id="cd00118">
    <property type="entry name" value="LysM"/>
    <property type="match status" value="1"/>
</dbReference>
<dbReference type="EMBL" id="JAWDIO010000002">
    <property type="protein sequence ID" value="MDU0354642.1"/>
    <property type="molecule type" value="Genomic_DNA"/>
</dbReference>
<dbReference type="Proteomes" id="UP001247805">
    <property type="component" value="Unassembled WGS sequence"/>
</dbReference>
<keyword evidence="1" id="KW-0732">Signal</keyword>
<proteinExistence type="predicted"/>
<comment type="caution">
    <text evidence="3">The sequence shown here is derived from an EMBL/GenBank/DDBJ whole genome shotgun (WGS) entry which is preliminary data.</text>
</comment>
<dbReference type="InterPro" id="IPR036779">
    <property type="entry name" value="LysM_dom_sf"/>
</dbReference>
<feature type="chain" id="PRO_5047219441" evidence="1">
    <location>
        <begin position="23"/>
        <end position="382"/>
    </location>
</feature>
<protein>
    <submittedName>
        <fullName evidence="3">LysM peptidoglycan-binding domain-containing protein</fullName>
    </submittedName>
</protein>
<gene>
    <name evidence="3" type="ORF">RS130_12595</name>
</gene>
<dbReference type="Gene3D" id="1.25.40.10">
    <property type="entry name" value="Tetratricopeptide repeat domain"/>
    <property type="match status" value="1"/>
</dbReference>
<reference evidence="3 4" key="1">
    <citation type="submission" date="2023-10" db="EMBL/GenBank/DDBJ databases">
        <title>Glaciecola aquimarina strain GGW-M5 nov., isolated from a coastal seawater.</title>
        <authorList>
            <person name="Bayburt H."/>
            <person name="Kim J.M."/>
            <person name="Choi B.J."/>
            <person name="Jeon C.O."/>
        </authorList>
    </citation>
    <scope>NUCLEOTIDE SEQUENCE [LARGE SCALE GENOMIC DNA]</scope>
    <source>
        <strain evidence="3 4">KCTC 32108</strain>
    </source>
</reference>
<accession>A0ABU3SXJ6</accession>
<name>A0ABU3SXJ6_9ALTE</name>
<dbReference type="Gene3D" id="3.10.350.10">
    <property type="entry name" value="LysM domain"/>
    <property type="match status" value="1"/>
</dbReference>
<dbReference type="Pfam" id="PF01476">
    <property type="entry name" value="LysM"/>
    <property type="match status" value="1"/>
</dbReference>
<dbReference type="SUPFAM" id="SSF48452">
    <property type="entry name" value="TPR-like"/>
    <property type="match status" value="1"/>
</dbReference>
<dbReference type="RefSeq" id="WP_316026227.1">
    <property type="nucleotide sequence ID" value="NZ_JAWDIO010000002.1"/>
</dbReference>
<evidence type="ECO:0000313" key="4">
    <source>
        <dbReference type="Proteomes" id="UP001247805"/>
    </source>
</evidence>
<evidence type="ECO:0000256" key="1">
    <source>
        <dbReference type="SAM" id="SignalP"/>
    </source>
</evidence>
<dbReference type="SUPFAM" id="SSF54106">
    <property type="entry name" value="LysM domain"/>
    <property type="match status" value="1"/>
</dbReference>
<dbReference type="InterPro" id="IPR011990">
    <property type="entry name" value="TPR-like_helical_dom_sf"/>
</dbReference>
<dbReference type="SMART" id="SM00257">
    <property type="entry name" value="LysM"/>
    <property type="match status" value="1"/>
</dbReference>
<dbReference type="InterPro" id="IPR018392">
    <property type="entry name" value="LysM"/>
</dbReference>
<evidence type="ECO:0000259" key="2">
    <source>
        <dbReference type="PROSITE" id="PS51782"/>
    </source>
</evidence>